<sequence length="1260" mass="139365">MLIKEYRISLPMSVEEYRIAQLYMIQRKSREESHGTESGVEIIENKPYSNGPGGSGQYTYKIYHIGSHLPGWFRAILPKSALRVEEEAWNAYPYTKTRFKCPFIEKFLLEVETRYIDDAGDQDGVFTLTKSEKAQTTVDHIDIVKDSVTGGDYKKEEDPKLFVSAKTGRGPLTDNWRKEYGQAMKAGLGGKEVMTAYKLCRVEFKYWGMQNKIERFIHDVALRKTMLRAHRQAWAWQDEYHGLTLDDIRELERQTQLALAEKMAAAAAAAAAAGEGGVSPTTTTTASTTSPTTTTPIDADADNVDNFGSSSSSTSEPFPSSPASSSSAFSSSNRHQHQQRLLQQQGQVAYTDSVFFSKSFCVLPCYKCHCVAHSQDSNSMLYLSAAFLFPLPLHPLLNTPEPQFDKRVEHFRQMYSVDSSLPTTDSSSAAQPACPTQILFLVLHGGNILDSNQESAIRRCDLTNLRATFDSIMRAHYPLAASQVIFRLVSCPYLCSEALSVLSRLSPFNCESHPGAAAAGKDASLTRNQQFVPLGAIALFATAGPEYQEHVNTMVVTANQVYNDFLQSDEGRGFTGQVCLLADALGSLLAYDALAPFSASLTRHGSRYGSRESMESSAIGPCSDPVQGQGHPLPPGTRQHHLSCDGGGGGGGARTGDWRDKDFLRRTSSGSHYEGGIAKFDFDVTDVFMCGAPLGMVLAYRRAQKLQENSGRSFFLRPACHQVYNLFHSNDPTAVRLEPLLNEKFSLVPPVSVCRYSKFPLGDGEPVHVVETIQSRLKLFTQQLSEREGATSKSLQRQASFTSVCSTSSGLGDNTVSCITNVTRNWWGAKRMDYVLYCPEALHSFPTNALPHLFHSSFWESTDVAAFILRQILKQNEAAFEPGKGINRDTMSSFKIKTPREKWLKRKTTIKVRNLQPNHRANDVIALEDSAQVISAKFMYGSLDITSLSGEKVDVHIMKQPPTGDWVLVGTDQTDSHGRLIYTIPAEHRLSQGMYPVKLIVRGDHTSVDMYLAVLPPKTETVVFSIDGSFTASVSIMGKDPKVRAGAVDVVRQWSDLGYLILYVSARPDLQHRKVVAWLAQHNFPHGIVAFGDGLSKDPLKQKFNYIRSLQTEAQIQLRAAYGSNKDINFYRELGLHAHQIFIVGKASKKQHSQAQILCDGYSAHLSQLMSPGFTRPASGNARMFLRKSNFRLSSRDSSAQREGKKLARRAVSHPAPPTYSADGFTTFQTGDAPTTKIVVEDFSTVAGSTGRGREPRLNL</sequence>
<reference evidence="6 7" key="1">
    <citation type="submission" date="2019-01" db="EMBL/GenBank/DDBJ databases">
        <title>A draft genome assembly of the solar-powered sea slug Elysia chlorotica.</title>
        <authorList>
            <person name="Cai H."/>
            <person name="Li Q."/>
            <person name="Fang X."/>
            <person name="Li J."/>
            <person name="Curtis N.E."/>
            <person name="Altenburger A."/>
            <person name="Shibata T."/>
            <person name="Feng M."/>
            <person name="Maeda T."/>
            <person name="Schwartz J.A."/>
            <person name="Shigenobu S."/>
            <person name="Lundholm N."/>
            <person name="Nishiyama T."/>
            <person name="Yang H."/>
            <person name="Hasebe M."/>
            <person name="Li S."/>
            <person name="Pierce S.K."/>
            <person name="Wang J."/>
        </authorList>
    </citation>
    <scope>NUCLEOTIDE SEQUENCE [LARGE SCALE GENOMIC DNA]</scope>
    <source>
        <strain evidence="6">EC2010</strain>
        <tissue evidence="6">Whole organism of an adult</tissue>
    </source>
</reference>
<dbReference type="InterPro" id="IPR001666">
    <property type="entry name" value="PI_transfer"/>
</dbReference>
<name>A0A3S1B161_ELYCH</name>
<dbReference type="GO" id="GO:0005737">
    <property type="term" value="C:cytoplasm"/>
    <property type="evidence" value="ECO:0007669"/>
    <property type="project" value="TreeGrafter"/>
</dbReference>
<comment type="similarity">
    <text evidence="1">Belongs to the PtdIns transfer protein family. PI transfer class IIA subfamily.</text>
</comment>
<organism evidence="6 7">
    <name type="scientific">Elysia chlorotica</name>
    <name type="common">Eastern emerald elysia</name>
    <name type="synonym">Sea slug</name>
    <dbReference type="NCBI Taxonomy" id="188477"/>
    <lineage>
        <taxon>Eukaryota</taxon>
        <taxon>Metazoa</taxon>
        <taxon>Spiralia</taxon>
        <taxon>Lophotrochozoa</taxon>
        <taxon>Mollusca</taxon>
        <taxon>Gastropoda</taxon>
        <taxon>Heterobranchia</taxon>
        <taxon>Euthyneura</taxon>
        <taxon>Panpulmonata</taxon>
        <taxon>Sacoglossa</taxon>
        <taxon>Placobranchoidea</taxon>
        <taxon>Plakobranchidae</taxon>
        <taxon>Elysia</taxon>
    </lineage>
</organism>
<dbReference type="SUPFAM" id="SSF56784">
    <property type="entry name" value="HAD-like"/>
    <property type="match status" value="1"/>
</dbReference>
<evidence type="ECO:0000313" key="7">
    <source>
        <dbReference type="Proteomes" id="UP000271974"/>
    </source>
</evidence>
<dbReference type="SMART" id="SM01127">
    <property type="entry name" value="DDHD"/>
    <property type="match status" value="1"/>
</dbReference>
<dbReference type="SUPFAM" id="SSF55961">
    <property type="entry name" value="Bet v1-like"/>
    <property type="match status" value="1"/>
</dbReference>
<dbReference type="Pfam" id="PF24695">
    <property type="entry name" value="PITM1-3"/>
    <property type="match status" value="1"/>
</dbReference>
<dbReference type="AlphaFoldDB" id="A0A3S1B161"/>
<dbReference type="PRINTS" id="PR00391">
    <property type="entry name" value="PITRANSFER"/>
</dbReference>
<keyword evidence="7" id="KW-1185">Reference proteome</keyword>
<dbReference type="GO" id="GO:0046872">
    <property type="term" value="F:metal ion binding"/>
    <property type="evidence" value="ECO:0007669"/>
    <property type="project" value="InterPro"/>
</dbReference>
<accession>A0A3S1B161</accession>
<evidence type="ECO:0000313" key="6">
    <source>
        <dbReference type="EMBL" id="RUS73636.1"/>
    </source>
</evidence>
<proteinExistence type="inferred from homology"/>
<feature type="region of interest" description="Disordered" evidence="4">
    <location>
        <begin position="1193"/>
        <end position="1224"/>
    </location>
</feature>
<dbReference type="FunFam" id="3.30.530.20:FF:000001">
    <property type="entry name" value="Phosphatidylinositol transfer protein membrane associated 2"/>
    <property type="match status" value="1"/>
</dbReference>
<dbReference type="GO" id="GO:0031210">
    <property type="term" value="F:phosphatidylcholine binding"/>
    <property type="evidence" value="ECO:0007669"/>
    <property type="project" value="TreeGrafter"/>
</dbReference>
<protein>
    <recommendedName>
        <fullName evidence="5">DDHD domain-containing protein</fullName>
    </recommendedName>
</protein>
<dbReference type="Gene3D" id="3.30.530.20">
    <property type="match status" value="1"/>
</dbReference>
<feature type="domain" description="DDHD" evidence="5">
    <location>
        <begin position="680"/>
        <end position="874"/>
    </location>
</feature>
<evidence type="ECO:0000256" key="1">
    <source>
        <dbReference type="ARBA" id="ARBA00010316"/>
    </source>
</evidence>
<dbReference type="PROSITE" id="PS51043">
    <property type="entry name" value="DDHD"/>
    <property type="match status" value="1"/>
</dbReference>
<dbReference type="PANTHER" id="PTHR10658">
    <property type="entry name" value="PHOSPHATIDYLINOSITOL TRANSFER PROTEIN"/>
    <property type="match status" value="1"/>
</dbReference>
<dbReference type="FunFam" id="3.40.50.1000:FF:000173">
    <property type="entry name" value="Membrane-associated phosphatidylinositol transfer protein 2"/>
    <property type="match status" value="1"/>
</dbReference>
<dbReference type="Pfam" id="PF02121">
    <property type="entry name" value="IP_trans"/>
    <property type="match status" value="1"/>
</dbReference>
<feature type="region of interest" description="Disordered" evidence="4">
    <location>
        <begin position="608"/>
        <end position="659"/>
    </location>
</feature>
<keyword evidence="2" id="KW-0597">Phosphoprotein</keyword>
<dbReference type="SMART" id="SM00775">
    <property type="entry name" value="LNS2"/>
    <property type="match status" value="1"/>
</dbReference>
<evidence type="ECO:0000259" key="5">
    <source>
        <dbReference type="PROSITE" id="PS51043"/>
    </source>
</evidence>
<evidence type="ECO:0000256" key="4">
    <source>
        <dbReference type="SAM" id="MobiDB-lite"/>
    </source>
</evidence>
<dbReference type="InterPro" id="IPR023393">
    <property type="entry name" value="START-like_dom_sf"/>
</dbReference>
<dbReference type="Proteomes" id="UP000271974">
    <property type="component" value="Unassembled WGS sequence"/>
</dbReference>
<feature type="compositionally biased region" description="Gly residues" evidence="4">
    <location>
        <begin position="645"/>
        <end position="654"/>
    </location>
</feature>
<evidence type="ECO:0000256" key="3">
    <source>
        <dbReference type="ARBA" id="ARBA00022837"/>
    </source>
</evidence>
<dbReference type="InterPro" id="IPR055261">
    <property type="entry name" value="PI_transfer_N"/>
</dbReference>
<dbReference type="CDD" id="cd08889">
    <property type="entry name" value="SRPBCC_PITPNM1-2_like"/>
    <property type="match status" value="1"/>
</dbReference>
<dbReference type="InterPro" id="IPR036412">
    <property type="entry name" value="HAD-like_sf"/>
</dbReference>
<dbReference type="PANTHER" id="PTHR10658:SF81">
    <property type="entry name" value="PROTEIN RETINAL DEGENERATION B"/>
    <property type="match status" value="1"/>
</dbReference>
<gene>
    <name evidence="6" type="ORF">EGW08_018609</name>
</gene>
<dbReference type="STRING" id="188477.A0A3S1B161"/>
<dbReference type="GO" id="GO:0008525">
    <property type="term" value="F:phosphatidylcholine transporter activity"/>
    <property type="evidence" value="ECO:0007669"/>
    <property type="project" value="TreeGrafter"/>
</dbReference>
<dbReference type="GO" id="GO:0035091">
    <property type="term" value="F:phosphatidylinositol binding"/>
    <property type="evidence" value="ECO:0007669"/>
    <property type="project" value="TreeGrafter"/>
</dbReference>
<keyword evidence="3" id="KW-0106">Calcium</keyword>
<dbReference type="InterPro" id="IPR031315">
    <property type="entry name" value="LNS2/PITP"/>
</dbReference>
<dbReference type="InterPro" id="IPR004177">
    <property type="entry name" value="DDHD_dom"/>
</dbReference>
<evidence type="ECO:0000256" key="2">
    <source>
        <dbReference type="ARBA" id="ARBA00022553"/>
    </source>
</evidence>
<dbReference type="EMBL" id="RQTK01000915">
    <property type="protein sequence ID" value="RUS73636.1"/>
    <property type="molecule type" value="Genomic_DNA"/>
</dbReference>
<dbReference type="GO" id="GO:0008526">
    <property type="term" value="F:phosphatidylinositol transfer activity"/>
    <property type="evidence" value="ECO:0007669"/>
    <property type="project" value="TreeGrafter"/>
</dbReference>
<dbReference type="Pfam" id="PF24694">
    <property type="entry name" value="LNS2_PITM1-3"/>
    <property type="match status" value="1"/>
</dbReference>
<comment type="caution">
    <text evidence="6">The sequence shown here is derived from an EMBL/GenBank/DDBJ whole genome shotgun (WGS) entry which is preliminary data.</text>
</comment>
<dbReference type="OrthoDB" id="10053061at2759"/>
<feature type="region of interest" description="Disordered" evidence="4">
    <location>
        <begin position="273"/>
        <end position="340"/>
    </location>
</feature>
<feature type="compositionally biased region" description="Low complexity" evidence="4">
    <location>
        <begin position="309"/>
        <end position="332"/>
    </location>
</feature>
<dbReference type="Pfam" id="PF02862">
    <property type="entry name" value="DDHD"/>
    <property type="match status" value="2"/>
</dbReference>
<feature type="non-terminal residue" evidence="6">
    <location>
        <position position="1260"/>
    </location>
</feature>
<feature type="compositionally biased region" description="Low complexity" evidence="4">
    <location>
        <begin position="273"/>
        <end position="298"/>
    </location>
</feature>